<dbReference type="InterPro" id="IPR036390">
    <property type="entry name" value="WH_DNA-bd_sf"/>
</dbReference>
<keyword evidence="13" id="KW-1185">Reference proteome</keyword>
<keyword evidence="6 7" id="KW-0539">Nucleus</keyword>
<feature type="compositionally biased region" description="Basic and acidic residues" evidence="8">
    <location>
        <begin position="54"/>
        <end position="63"/>
    </location>
</feature>
<dbReference type="PANTHER" id="PTHR12548:SF9">
    <property type="entry name" value="TRANSCRIPTION FACTOR DP"/>
    <property type="match status" value="1"/>
</dbReference>
<feature type="domain" description="Transcription factor DP C-terminal" evidence="9">
    <location>
        <begin position="274"/>
        <end position="402"/>
    </location>
</feature>
<dbReference type="InterPro" id="IPR003316">
    <property type="entry name" value="E2F_WHTH_DNA-bd_dom"/>
</dbReference>
<reference evidence="11" key="2">
    <citation type="submission" date="2019-06" db="EMBL/GenBank/DDBJ databases">
        <title>Genomics analysis of Aphanomyces spp. identifies a new class of oomycete effector associated with host adaptation.</title>
        <authorList>
            <person name="Gaulin E."/>
        </authorList>
    </citation>
    <scope>NUCLEOTIDE SEQUENCE</scope>
    <source>
        <strain evidence="11">CBS 578.67</strain>
    </source>
</reference>
<dbReference type="PANTHER" id="PTHR12548">
    <property type="entry name" value="TRANSCRIPTION FACTOR DP"/>
    <property type="match status" value="1"/>
</dbReference>
<evidence type="ECO:0000256" key="1">
    <source>
        <dbReference type="ARBA" id="ARBA00004123"/>
    </source>
</evidence>
<dbReference type="FunFam" id="1.10.10.10:FF:000047">
    <property type="entry name" value="Transcription factor"/>
    <property type="match status" value="1"/>
</dbReference>
<dbReference type="GO" id="GO:0005634">
    <property type="term" value="C:nucleus"/>
    <property type="evidence" value="ECO:0007669"/>
    <property type="project" value="UniProtKB-SubCell"/>
</dbReference>
<sequence>MGPARAKKEKDVPTEFVSKTPTDLTRKATTSAATSMLASSGETSNLTKATPRVTKRELKKQVDAVEDEEDDDNGDDVDDDDDDEEETKSDFQSPRVKKVGAAAFGGHSMPATPSSLHDDFINLMKAQGLERMATDAGLLQDGQFRDLKREWGESMSTTSFLNEGASFLAGASTPKKKKARSANTPVTEKGSKGLRHFSMKVCQKVEEKHVTSYNEVADELVHEFVTMRPSESVYDEKNIRRRVYDALNVLMAMDIISKEKKEIRWRGLPSNAKQDLELLQMERAQRAQSIEQKKQQLQELLLQQIALKNLIKRNKEEEKPPASSRISLPFILVNTPKDTVIQCEMSEDRHDIFFNFSGPFEINDDSEILKRMELHRIAPDQAASYVPEKLIRYLPAEYQTKAK</sequence>
<dbReference type="Pfam" id="PF08781">
    <property type="entry name" value="DP"/>
    <property type="match status" value="1"/>
</dbReference>
<feature type="compositionally biased region" description="Acidic residues" evidence="8">
    <location>
        <begin position="64"/>
        <end position="87"/>
    </location>
</feature>
<evidence type="ECO:0000256" key="8">
    <source>
        <dbReference type="SAM" id="MobiDB-lite"/>
    </source>
</evidence>
<feature type="region of interest" description="Disordered" evidence="8">
    <location>
        <begin position="171"/>
        <end position="190"/>
    </location>
</feature>
<feature type="domain" description="E2F/DP family winged-helix DNA-binding" evidence="10">
    <location>
        <begin position="189"/>
        <end position="267"/>
    </location>
</feature>
<reference evidence="12 13" key="1">
    <citation type="submission" date="2019-03" db="EMBL/GenBank/DDBJ databases">
        <authorList>
            <person name="Gaulin E."/>
            <person name="Dumas B."/>
        </authorList>
    </citation>
    <scope>NUCLEOTIDE SEQUENCE [LARGE SCALE GENOMIC DNA]</scope>
    <source>
        <strain evidence="12">CBS 568.67</strain>
    </source>
</reference>
<feature type="region of interest" description="Disordered" evidence="8">
    <location>
        <begin position="1"/>
        <end position="96"/>
    </location>
</feature>
<evidence type="ECO:0000259" key="9">
    <source>
        <dbReference type="SMART" id="SM01138"/>
    </source>
</evidence>
<dbReference type="EMBL" id="CAADRA010005368">
    <property type="protein sequence ID" value="VFT89109.1"/>
    <property type="molecule type" value="Genomic_DNA"/>
</dbReference>
<gene>
    <name evidence="12" type="primary">Aste57867_12256</name>
    <name evidence="11" type="ORF">As57867_012211</name>
    <name evidence="12" type="ORF">ASTE57867_12256</name>
</gene>
<feature type="compositionally biased region" description="Basic and acidic residues" evidence="8">
    <location>
        <begin position="1"/>
        <end position="13"/>
    </location>
</feature>
<dbReference type="Gene3D" id="1.10.10.10">
    <property type="entry name" value="Winged helix-like DNA-binding domain superfamily/Winged helix DNA-binding domain"/>
    <property type="match status" value="1"/>
</dbReference>
<dbReference type="CDD" id="cd14458">
    <property type="entry name" value="DP_DD"/>
    <property type="match status" value="1"/>
</dbReference>
<name>A0A485KV23_9STRA</name>
<dbReference type="OrthoDB" id="552115at2759"/>
<dbReference type="GO" id="GO:0000977">
    <property type="term" value="F:RNA polymerase II transcription regulatory region sequence-specific DNA binding"/>
    <property type="evidence" value="ECO:0007669"/>
    <property type="project" value="TreeGrafter"/>
</dbReference>
<dbReference type="EMBL" id="VJMH01005347">
    <property type="protein sequence ID" value="KAF0697028.1"/>
    <property type="molecule type" value="Genomic_DNA"/>
</dbReference>
<dbReference type="GO" id="GO:0005667">
    <property type="term" value="C:transcription regulator complex"/>
    <property type="evidence" value="ECO:0007669"/>
    <property type="project" value="InterPro"/>
</dbReference>
<dbReference type="Pfam" id="PF02319">
    <property type="entry name" value="WHD_E2F_TDP"/>
    <property type="match status" value="1"/>
</dbReference>
<accession>A0A485KV23</accession>
<evidence type="ECO:0000259" key="10">
    <source>
        <dbReference type="SMART" id="SM01372"/>
    </source>
</evidence>
<dbReference type="SMART" id="SM01138">
    <property type="entry name" value="DP"/>
    <property type="match status" value="1"/>
</dbReference>
<evidence type="ECO:0000256" key="6">
    <source>
        <dbReference type="ARBA" id="ARBA00023242"/>
    </source>
</evidence>
<evidence type="ECO:0000256" key="3">
    <source>
        <dbReference type="ARBA" id="ARBA00023015"/>
    </source>
</evidence>
<dbReference type="SUPFAM" id="SSF46785">
    <property type="entry name" value="Winged helix' DNA-binding domain"/>
    <property type="match status" value="1"/>
</dbReference>
<dbReference type="GO" id="GO:0000981">
    <property type="term" value="F:DNA-binding transcription factor activity, RNA polymerase II-specific"/>
    <property type="evidence" value="ECO:0007669"/>
    <property type="project" value="TreeGrafter"/>
</dbReference>
<evidence type="ECO:0000313" key="12">
    <source>
        <dbReference type="EMBL" id="VFT89109.1"/>
    </source>
</evidence>
<evidence type="ECO:0000313" key="11">
    <source>
        <dbReference type="EMBL" id="KAF0697028.1"/>
    </source>
</evidence>
<comment type="subcellular location">
    <subcellularLocation>
        <location evidence="1 7">Nucleus</location>
    </subcellularLocation>
</comment>
<comment type="similarity">
    <text evidence="2 7">Belongs to the E2F/DP family.</text>
</comment>
<feature type="compositionally biased region" description="Low complexity" evidence="8">
    <location>
        <begin position="28"/>
        <end position="40"/>
    </location>
</feature>
<keyword evidence="4 7" id="KW-0238">DNA-binding</keyword>
<dbReference type="InterPro" id="IPR015648">
    <property type="entry name" value="Transcrpt_fac_DP"/>
</dbReference>
<evidence type="ECO:0000313" key="13">
    <source>
        <dbReference type="Proteomes" id="UP000332933"/>
    </source>
</evidence>
<dbReference type="SUPFAM" id="SSF144074">
    <property type="entry name" value="E2F-DP heterodimerization region"/>
    <property type="match status" value="1"/>
</dbReference>
<dbReference type="Proteomes" id="UP000332933">
    <property type="component" value="Unassembled WGS sequence"/>
</dbReference>
<dbReference type="InterPro" id="IPR036388">
    <property type="entry name" value="WH-like_DNA-bd_sf"/>
</dbReference>
<evidence type="ECO:0000256" key="2">
    <source>
        <dbReference type="ARBA" id="ARBA00010940"/>
    </source>
</evidence>
<keyword evidence="3 7" id="KW-0805">Transcription regulation</keyword>
<organism evidence="12 13">
    <name type="scientific">Aphanomyces stellatus</name>
    <dbReference type="NCBI Taxonomy" id="120398"/>
    <lineage>
        <taxon>Eukaryota</taxon>
        <taxon>Sar</taxon>
        <taxon>Stramenopiles</taxon>
        <taxon>Oomycota</taxon>
        <taxon>Saprolegniomycetes</taxon>
        <taxon>Saprolegniales</taxon>
        <taxon>Verrucalvaceae</taxon>
        <taxon>Aphanomyces</taxon>
    </lineage>
</organism>
<dbReference type="GO" id="GO:0051726">
    <property type="term" value="P:regulation of cell cycle"/>
    <property type="evidence" value="ECO:0007669"/>
    <property type="project" value="InterPro"/>
</dbReference>
<evidence type="ECO:0000256" key="4">
    <source>
        <dbReference type="ARBA" id="ARBA00023125"/>
    </source>
</evidence>
<dbReference type="AlphaFoldDB" id="A0A485KV23"/>
<evidence type="ECO:0000256" key="7">
    <source>
        <dbReference type="RuleBase" id="RU003796"/>
    </source>
</evidence>
<dbReference type="Gene3D" id="1.20.140.80">
    <property type="entry name" value="Transcription factor DP"/>
    <property type="match status" value="1"/>
</dbReference>
<protein>
    <submittedName>
        <fullName evidence="12">Aste57867_12256 protein</fullName>
    </submittedName>
</protein>
<dbReference type="InterPro" id="IPR014889">
    <property type="entry name" value="Transc_factor_DP_C"/>
</dbReference>
<keyword evidence="5 7" id="KW-0804">Transcription</keyword>
<proteinExistence type="inferred from homology"/>
<dbReference type="InterPro" id="IPR037241">
    <property type="entry name" value="E2F-DP_heterodim"/>
</dbReference>
<evidence type="ECO:0000256" key="5">
    <source>
        <dbReference type="ARBA" id="ARBA00023163"/>
    </source>
</evidence>
<dbReference type="InterPro" id="IPR038168">
    <property type="entry name" value="TF_DP_C_sf"/>
</dbReference>
<dbReference type="SMART" id="SM01372">
    <property type="entry name" value="E2F_TDP"/>
    <property type="match status" value="1"/>
</dbReference>